<dbReference type="Proteomes" id="UP001642405">
    <property type="component" value="Unassembled WGS sequence"/>
</dbReference>
<feature type="compositionally biased region" description="Basic and acidic residues" evidence="1">
    <location>
        <begin position="46"/>
        <end position="58"/>
    </location>
</feature>
<feature type="region of interest" description="Disordered" evidence="1">
    <location>
        <begin position="410"/>
        <end position="444"/>
    </location>
</feature>
<proteinExistence type="predicted"/>
<protein>
    <recommendedName>
        <fullName evidence="2">F-box domain-containing protein</fullName>
    </recommendedName>
</protein>
<feature type="compositionally biased region" description="Acidic residues" evidence="1">
    <location>
        <begin position="22"/>
        <end position="33"/>
    </location>
</feature>
<feature type="compositionally biased region" description="Basic and acidic residues" evidence="1">
    <location>
        <begin position="410"/>
        <end position="420"/>
    </location>
</feature>
<dbReference type="PROSITE" id="PS50181">
    <property type="entry name" value="FBOX"/>
    <property type="match status" value="1"/>
</dbReference>
<dbReference type="InterPro" id="IPR036047">
    <property type="entry name" value="F-box-like_dom_sf"/>
</dbReference>
<name>A0ABP0AS50_9PEZI</name>
<dbReference type="SUPFAM" id="SSF81383">
    <property type="entry name" value="F-box domain"/>
    <property type="match status" value="1"/>
</dbReference>
<organism evidence="3 4">
    <name type="scientific">Sporothrix curviconia</name>
    <dbReference type="NCBI Taxonomy" id="1260050"/>
    <lineage>
        <taxon>Eukaryota</taxon>
        <taxon>Fungi</taxon>
        <taxon>Dikarya</taxon>
        <taxon>Ascomycota</taxon>
        <taxon>Pezizomycotina</taxon>
        <taxon>Sordariomycetes</taxon>
        <taxon>Sordariomycetidae</taxon>
        <taxon>Ophiostomatales</taxon>
        <taxon>Ophiostomataceae</taxon>
        <taxon>Sporothrix</taxon>
    </lineage>
</organism>
<gene>
    <name evidence="3" type="ORF">SCUCBS95973_000665</name>
</gene>
<dbReference type="CDD" id="cd22150">
    <property type="entry name" value="F-box_CeFBXA-like"/>
    <property type="match status" value="1"/>
</dbReference>
<feature type="domain" description="F-box" evidence="2">
    <location>
        <begin position="204"/>
        <end position="251"/>
    </location>
</feature>
<evidence type="ECO:0000259" key="2">
    <source>
        <dbReference type="PROSITE" id="PS50181"/>
    </source>
</evidence>
<feature type="compositionally biased region" description="Basic and acidic residues" evidence="1">
    <location>
        <begin position="428"/>
        <end position="441"/>
    </location>
</feature>
<keyword evidence="4" id="KW-1185">Reference proteome</keyword>
<comment type="caution">
    <text evidence="3">The sequence shown here is derived from an EMBL/GenBank/DDBJ whole genome shotgun (WGS) entry which is preliminary data.</text>
</comment>
<dbReference type="Pfam" id="PF00646">
    <property type="entry name" value="F-box"/>
    <property type="match status" value="1"/>
</dbReference>
<feature type="region of interest" description="Disordered" evidence="1">
    <location>
        <begin position="1"/>
        <end position="113"/>
    </location>
</feature>
<dbReference type="InterPro" id="IPR001810">
    <property type="entry name" value="F-box_dom"/>
</dbReference>
<accession>A0ABP0AS50</accession>
<sequence>MVNWNDRLRRMLPSSAPQAAPDPDDAAQSETEDAPQTGNATACSVERPRKTELKKEAEESATENFEPSRQRLEEARRMLDEAGRRLDQAQQRREEAETRLAPSAPTAHDTAEPMYEYSPFTPPPNEDYLAPTCHDNENVPLGRLKALCPRGPEPERPAQEAISAFLARAAKETNKAKKAKRQPEFLLGNDLDMLAARGLYNASCSALCRLPEDVLARIMDHLDFIDMFFLRHTSRVFMRLFSTRNEFAAQRDADAARKNSNSLYTAPLPWLPPIFTTDARLRFNLRRRGYDAGIKCAGCGGHNIYRFYDMFMHCTKCDVDHPMSLFSGNMIRSDSRAIMLNRMCQAHEGHVRLCQHKTVDWATVVGSLPGGRLDNNFRNDPNANQQSSAEGDTRPFSVDADLRVVCDHPSHAMHPHHAEPDANPGSGREPREPRETRENDVHAVLPPYERFSTAGEHHQDQGPSFVVHDTIVDGVNHKVITWSYTAHLDLAGAASGPGGNGAITAQAFRDRVHSLRIGRSPVHYIAPPDYPGILPELRCVDPERCHCLVYPGFQRRATLAPAACREHEVVRPLSVRMTDIDHLRVRLASCDRAPRCLRILYTRTIRLQGFFINPAPEWLPALVTGNRMNSYSIFVMLRDAFRNGSVPLGWYQALDPQSYRATDDPARHHLECAA</sequence>
<evidence type="ECO:0000313" key="3">
    <source>
        <dbReference type="EMBL" id="CAK7210063.1"/>
    </source>
</evidence>
<dbReference type="EMBL" id="CAWUHB010000002">
    <property type="protein sequence ID" value="CAK7210063.1"/>
    <property type="molecule type" value="Genomic_DNA"/>
</dbReference>
<reference evidence="3 4" key="1">
    <citation type="submission" date="2024-01" db="EMBL/GenBank/DDBJ databases">
        <authorList>
            <person name="Allen C."/>
            <person name="Tagirdzhanova G."/>
        </authorList>
    </citation>
    <scope>NUCLEOTIDE SEQUENCE [LARGE SCALE GENOMIC DNA]</scope>
</reference>
<feature type="compositionally biased region" description="Basic and acidic residues" evidence="1">
    <location>
        <begin position="66"/>
        <end position="98"/>
    </location>
</feature>
<feature type="compositionally biased region" description="Polar residues" evidence="1">
    <location>
        <begin position="376"/>
        <end position="390"/>
    </location>
</feature>
<evidence type="ECO:0000256" key="1">
    <source>
        <dbReference type="SAM" id="MobiDB-lite"/>
    </source>
</evidence>
<feature type="region of interest" description="Disordered" evidence="1">
    <location>
        <begin position="372"/>
        <end position="394"/>
    </location>
</feature>
<evidence type="ECO:0000313" key="4">
    <source>
        <dbReference type="Proteomes" id="UP001642405"/>
    </source>
</evidence>